<protein>
    <submittedName>
        <fullName evidence="2">Uncharacterized protein</fullName>
    </submittedName>
</protein>
<evidence type="ECO:0000313" key="3">
    <source>
        <dbReference type="Proteomes" id="UP001480595"/>
    </source>
</evidence>
<sequence length="199" mass="21862">MFRAQQGRALVFSLITAAFLSPMGVGPSLSGMNAIQLCCARFCDDRCMSLTWYDDVLGDDTSLKFFQPSAAQAGRKVGGYAAARGQLFAQETSRPRASLEQGRMAMRKLYARAVPEIAPVQRGDGEHYQDNDARVGQFNGEEANGEVFYRISPNRLDVSSEAMRPLCSSDRHASMLALQLGTWHGNTARVKNMGMVREA</sequence>
<dbReference type="Proteomes" id="UP001480595">
    <property type="component" value="Unassembled WGS sequence"/>
</dbReference>
<feature type="signal peptide" evidence="1">
    <location>
        <begin position="1"/>
        <end position="30"/>
    </location>
</feature>
<dbReference type="EMBL" id="JAQQWL010000002">
    <property type="protein sequence ID" value="KAK8087236.1"/>
    <property type="molecule type" value="Genomic_DNA"/>
</dbReference>
<keyword evidence="1" id="KW-0732">Signal</keyword>
<name>A0ABR1WVQ2_9PEZI</name>
<proteinExistence type="predicted"/>
<organism evidence="2 3">
    <name type="scientific">Apiospora phragmitis</name>
    <dbReference type="NCBI Taxonomy" id="2905665"/>
    <lineage>
        <taxon>Eukaryota</taxon>
        <taxon>Fungi</taxon>
        <taxon>Dikarya</taxon>
        <taxon>Ascomycota</taxon>
        <taxon>Pezizomycotina</taxon>
        <taxon>Sordariomycetes</taxon>
        <taxon>Xylariomycetidae</taxon>
        <taxon>Amphisphaeriales</taxon>
        <taxon>Apiosporaceae</taxon>
        <taxon>Apiospora</taxon>
    </lineage>
</organism>
<dbReference type="GeneID" id="92086682"/>
<comment type="caution">
    <text evidence="2">The sequence shown here is derived from an EMBL/GenBank/DDBJ whole genome shotgun (WGS) entry which is preliminary data.</text>
</comment>
<accession>A0ABR1WVQ2</accession>
<feature type="chain" id="PRO_5045908930" evidence="1">
    <location>
        <begin position="31"/>
        <end position="199"/>
    </location>
</feature>
<evidence type="ECO:0000313" key="2">
    <source>
        <dbReference type="EMBL" id="KAK8087236.1"/>
    </source>
</evidence>
<gene>
    <name evidence="2" type="ORF">PG994_002210</name>
</gene>
<evidence type="ECO:0000256" key="1">
    <source>
        <dbReference type="SAM" id="SignalP"/>
    </source>
</evidence>
<keyword evidence="3" id="KW-1185">Reference proteome</keyword>
<reference evidence="2 3" key="1">
    <citation type="submission" date="2023-01" db="EMBL/GenBank/DDBJ databases">
        <title>Analysis of 21 Apiospora genomes using comparative genomics revels a genus with tremendous synthesis potential of carbohydrate active enzymes and secondary metabolites.</title>
        <authorList>
            <person name="Sorensen T."/>
        </authorList>
    </citation>
    <scope>NUCLEOTIDE SEQUENCE [LARGE SCALE GENOMIC DNA]</scope>
    <source>
        <strain evidence="2 3">CBS 135458</strain>
    </source>
</reference>
<dbReference type="RefSeq" id="XP_066721760.1">
    <property type="nucleotide sequence ID" value="XM_066853619.1"/>
</dbReference>